<gene>
    <name evidence="9" type="ORF">AKJ09_01381</name>
</gene>
<feature type="transmembrane region" description="Helical" evidence="7">
    <location>
        <begin position="70"/>
        <end position="88"/>
    </location>
</feature>
<evidence type="ECO:0000256" key="4">
    <source>
        <dbReference type="ARBA" id="ARBA00022989"/>
    </source>
</evidence>
<feature type="compositionally biased region" description="Basic and acidic residues" evidence="6">
    <location>
        <begin position="206"/>
        <end position="245"/>
    </location>
</feature>
<proteinExistence type="predicted"/>
<dbReference type="AlphaFoldDB" id="A0A0K1PMI2"/>
<keyword evidence="2" id="KW-1003">Cell membrane</keyword>
<evidence type="ECO:0000313" key="9">
    <source>
        <dbReference type="EMBL" id="AKU94717.1"/>
    </source>
</evidence>
<keyword evidence="4 7" id="KW-1133">Transmembrane helix</keyword>
<comment type="subcellular location">
    <subcellularLocation>
        <location evidence="1">Cell membrane</location>
    </subcellularLocation>
</comment>
<protein>
    <recommendedName>
        <fullName evidence="11">Flagellar protein</fullName>
    </recommendedName>
</protein>
<feature type="chain" id="PRO_5005466281" description="Flagellar protein" evidence="8">
    <location>
        <begin position="23"/>
        <end position="265"/>
    </location>
</feature>
<sequence>MKRGLLASVMALALTFGAAAYAQDTPPAKETSVEPAKESVSMPANEPSANLPLRPSKALNLASEPASTPLTYKVLFAAAVIAAGVIFWKKKKQPSGDKPAKDTSVRVLGKTPMGLRGELALVEVGGMRLLVGITSSSMQTLAVLPEGEAIGETETAHEVTSKTIAKAIPSGLGIADRARALLSSRDFGPPVPSRVAPAAFAASRYADDDKEFEKEEPRREAKETIRESREIREGKNKKSRPRDNQLEGQARGLALALGNAAGTRR</sequence>
<evidence type="ECO:0008006" key="11">
    <source>
        <dbReference type="Google" id="ProtNLM"/>
    </source>
</evidence>
<evidence type="ECO:0000313" key="10">
    <source>
        <dbReference type="Proteomes" id="UP000064967"/>
    </source>
</evidence>
<feature type="compositionally biased region" description="Low complexity" evidence="6">
    <location>
        <begin position="250"/>
        <end position="265"/>
    </location>
</feature>
<dbReference type="KEGG" id="llu:AKJ09_01381"/>
<feature type="region of interest" description="Disordered" evidence="6">
    <location>
        <begin position="25"/>
        <end position="52"/>
    </location>
</feature>
<keyword evidence="10" id="KW-1185">Reference proteome</keyword>
<accession>A0A0K1PMI2</accession>
<evidence type="ECO:0000256" key="7">
    <source>
        <dbReference type="SAM" id="Phobius"/>
    </source>
</evidence>
<evidence type="ECO:0000256" key="2">
    <source>
        <dbReference type="ARBA" id="ARBA00022475"/>
    </source>
</evidence>
<feature type="signal peptide" evidence="8">
    <location>
        <begin position="1"/>
        <end position="22"/>
    </location>
</feature>
<keyword evidence="8" id="KW-0732">Signal</keyword>
<dbReference type="Pfam" id="PF04347">
    <property type="entry name" value="FliO"/>
    <property type="match status" value="1"/>
</dbReference>
<keyword evidence="5 7" id="KW-0472">Membrane</keyword>
<dbReference type="GO" id="GO:0044781">
    <property type="term" value="P:bacterial-type flagellum organization"/>
    <property type="evidence" value="ECO:0007669"/>
    <property type="project" value="InterPro"/>
</dbReference>
<dbReference type="InterPro" id="IPR022781">
    <property type="entry name" value="Flagellar_biosynth_FliO"/>
</dbReference>
<dbReference type="GO" id="GO:0016020">
    <property type="term" value="C:membrane"/>
    <property type="evidence" value="ECO:0007669"/>
    <property type="project" value="InterPro"/>
</dbReference>
<feature type="region of interest" description="Disordered" evidence="6">
    <location>
        <begin position="206"/>
        <end position="265"/>
    </location>
</feature>
<evidence type="ECO:0000256" key="6">
    <source>
        <dbReference type="SAM" id="MobiDB-lite"/>
    </source>
</evidence>
<reference evidence="9 10" key="1">
    <citation type="submission" date="2015-08" db="EMBL/GenBank/DDBJ databases">
        <authorList>
            <person name="Babu N.S."/>
            <person name="Beckwith C.J."/>
            <person name="Beseler K.G."/>
            <person name="Brison A."/>
            <person name="Carone J.V."/>
            <person name="Caskin T.P."/>
            <person name="Diamond M."/>
            <person name="Durham M.E."/>
            <person name="Foxe J.M."/>
            <person name="Go M."/>
            <person name="Henderson B.A."/>
            <person name="Jones I.B."/>
            <person name="McGettigan J.A."/>
            <person name="Micheletti S.J."/>
            <person name="Nasrallah M.E."/>
            <person name="Ortiz D."/>
            <person name="Piller C.R."/>
            <person name="Privatt S.R."/>
            <person name="Schneider S.L."/>
            <person name="Sharp S."/>
            <person name="Smith T.C."/>
            <person name="Stanton J.D."/>
            <person name="Ullery H.E."/>
            <person name="Wilson R.J."/>
            <person name="Serrano M.G."/>
            <person name="Buck G."/>
            <person name="Lee V."/>
            <person name="Wang Y."/>
            <person name="Carvalho R."/>
            <person name="Voegtly L."/>
            <person name="Shi R."/>
            <person name="Duckworth R."/>
            <person name="Johnson A."/>
            <person name="Loviza R."/>
            <person name="Walstead R."/>
            <person name="Shah Z."/>
            <person name="Kiflezghi M."/>
            <person name="Wade K."/>
            <person name="Ball S.L."/>
            <person name="Bradley K.W."/>
            <person name="Asai D.J."/>
            <person name="Bowman C.A."/>
            <person name="Russell D.A."/>
            <person name="Pope W.H."/>
            <person name="Jacobs-Sera D."/>
            <person name="Hendrix R.W."/>
            <person name="Hatfull G.F."/>
        </authorList>
    </citation>
    <scope>NUCLEOTIDE SEQUENCE [LARGE SCALE GENOMIC DNA]</scope>
    <source>
        <strain evidence="9 10">DSM 27648</strain>
    </source>
</reference>
<evidence type="ECO:0000256" key="1">
    <source>
        <dbReference type="ARBA" id="ARBA00004236"/>
    </source>
</evidence>
<evidence type="ECO:0000256" key="5">
    <source>
        <dbReference type="ARBA" id="ARBA00023136"/>
    </source>
</evidence>
<organism evidence="9 10">
    <name type="scientific">Labilithrix luteola</name>
    <dbReference type="NCBI Taxonomy" id="1391654"/>
    <lineage>
        <taxon>Bacteria</taxon>
        <taxon>Pseudomonadati</taxon>
        <taxon>Myxococcota</taxon>
        <taxon>Polyangia</taxon>
        <taxon>Polyangiales</taxon>
        <taxon>Labilitrichaceae</taxon>
        <taxon>Labilithrix</taxon>
    </lineage>
</organism>
<keyword evidence="3 7" id="KW-0812">Transmembrane</keyword>
<evidence type="ECO:0000256" key="3">
    <source>
        <dbReference type="ARBA" id="ARBA00022692"/>
    </source>
</evidence>
<dbReference type="STRING" id="1391654.AKJ09_01381"/>
<dbReference type="Proteomes" id="UP000064967">
    <property type="component" value="Chromosome"/>
</dbReference>
<name>A0A0K1PMI2_9BACT</name>
<evidence type="ECO:0000256" key="8">
    <source>
        <dbReference type="SAM" id="SignalP"/>
    </source>
</evidence>
<dbReference type="RefSeq" id="WP_146646272.1">
    <property type="nucleotide sequence ID" value="NZ_CP012333.1"/>
</dbReference>
<dbReference type="EMBL" id="CP012333">
    <property type="protein sequence ID" value="AKU94717.1"/>
    <property type="molecule type" value="Genomic_DNA"/>
</dbReference>